<organism evidence="8 9">
    <name type="scientific">Histophilus somni</name>
    <name type="common">Haemophilus somnus</name>
    <dbReference type="NCBI Taxonomy" id="731"/>
    <lineage>
        <taxon>Bacteria</taxon>
        <taxon>Pseudomonadati</taxon>
        <taxon>Pseudomonadota</taxon>
        <taxon>Gammaproteobacteria</taxon>
        <taxon>Pasteurellales</taxon>
        <taxon>Pasteurellaceae</taxon>
        <taxon>Histophilus</taxon>
    </lineage>
</organism>
<feature type="transmembrane region" description="Helical" evidence="7">
    <location>
        <begin position="36"/>
        <end position="55"/>
    </location>
</feature>
<evidence type="ECO:0000256" key="5">
    <source>
        <dbReference type="ARBA" id="ARBA00022989"/>
    </source>
</evidence>
<feature type="transmembrane region" description="Helical" evidence="7">
    <location>
        <begin position="308"/>
        <end position="330"/>
    </location>
</feature>
<evidence type="ECO:0000256" key="3">
    <source>
        <dbReference type="ARBA" id="ARBA00022475"/>
    </source>
</evidence>
<name>A0A9Q7E4Y2_HISSO</name>
<feature type="transmembrane region" description="Helical" evidence="7">
    <location>
        <begin position="283"/>
        <end position="301"/>
    </location>
</feature>
<keyword evidence="5 7" id="KW-1133">Transmembrane helix</keyword>
<evidence type="ECO:0000256" key="4">
    <source>
        <dbReference type="ARBA" id="ARBA00022692"/>
    </source>
</evidence>
<dbReference type="PANTHER" id="PTHR30106:SF2">
    <property type="entry name" value="UPF0324 INNER MEMBRANE PROTEIN YEIH"/>
    <property type="match status" value="1"/>
</dbReference>
<evidence type="ECO:0000256" key="2">
    <source>
        <dbReference type="ARBA" id="ARBA00007977"/>
    </source>
</evidence>
<feature type="transmembrane region" description="Helical" evidence="7">
    <location>
        <begin position="61"/>
        <end position="80"/>
    </location>
</feature>
<keyword evidence="3" id="KW-1003">Cell membrane</keyword>
<gene>
    <name evidence="8" type="ORF">JFL49_08315</name>
</gene>
<feature type="transmembrane region" description="Helical" evidence="7">
    <location>
        <begin position="92"/>
        <end position="117"/>
    </location>
</feature>
<dbReference type="InterPro" id="IPR004630">
    <property type="entry name" value="UPF0324_YeiH-like"/>
</dbReference>
<dbReference type="EMBL" id="CP066558">
    <property type="protein sequence ID" value="QQF82055.1"/>
    <property type="molecule type" value="Genomic_DNA"/>
</dbReference>
<feature type="transmembrane region" description="Helical" evidence="7">
    <location>
        <begin position="123"/>
        <end position="141"/>
    </location>
</feature>
<keyword evidence="4 7" id="KW-0812">Transmembrane</keyword>
<feature type="transmembrane region" description="Helical" evidence="7">
    <location>
        <begin position="221"/>
        <end position="238"/>
    </location>
</feature>
<feature type="transmembrane region" description="Helical" evidence="7">
    <location>
        <begin position="6"/>
        <end position="24"/>
    </location>
</feature>
<dbReference type="RefSeq" id="WP_012341439.1">
    <property type="nucleotide sequence ID" value="NZ_CP018802.1"/>
</dbReference>
<dbReference type="Pfam" id="PF03601">
    <property type="entry name" value="Cons_hypoth698"/>
    <property type="match status" value="1"/>
</dbReference>
<evidence type="ECO:0000313" key="8">
    <source>
        <dbReference type="EMBL" id="QQF82055.1"/>
    </source>
</evidence>
<dbReference type="OrthoDB" id="9805703at2"/>
<dbReference type="AlphaFoldDB" id="A0A9Q7E4Y2"/>
<sequence>MKNRNFYFGLGFIALLTIIVSWLANTQFAHQAKISALTIAILLGILIGNTFYPALSSKLDKGVLFAKGTLLRIGIILYGFRLTLQDISHVGINAIVTDSVMLLSTFFLAIGIGIYWLKMDKQTVYLTAGGCSICGAAAVMAMEPVTKAESHKVSVAVAVVVIFGTIAMFLYPFAYSYLQHWLTDHQFGIYIGSTVHEVAQVYAAGGNIGPTVADTAVITKMIRVMMLAPFLLVLSWALSKQKSDKSKINIPWFAFLFILMAIFNSFDILPKSAVKFIVKLDDLLLIAAMIALGLTTHISAIKKAGVKPLLLGMLLFIWLVLGGLAVNLLMQGFL</sequence>
<evidence type="ECO:0000256" key="7">
    <source>
        <dbReference type="SAM" id="Phobius"/>
    </source>
</evidence>
<dbReference type="PANTHER" id="PTHR30106">
    <property type="entry name" value="INNER MEMBRANE PROTEIN YEIH-RELATED"/>
    <property type="match status" value="1"/>
</dbReference>
<evidence type="ECO:0000256" key="1">
    <source>
        <dbReference type="ARBA" id="ARBA00004651"/>
    </source>
</evidence>
<feature type="transmembrane region" description="Helical" evidence="7">
    <location>
        <begin position="153"/>
        <end position="174"/>
    </location>
</feature>
<keyword evidence="6 7" id="KW-0472">Membrane</keyword>
<proteinExistence type="inferred from homology"/>
<comment type="subcellular location">
    <subcellularLocation>
        <location evidence="1">Cell membrane</location>
        <topology evidence="1">Multi-pass membrane protein</topology>
    </subcellularLocation>
</comment>
<evidence type="ECO:0000256" key="6">
    <source>
        <dbReference type="ARBA" id="ARBA00023136"/>
    </source>
</evidence>
<dbReference type="NCBIfam" id="TIGR00698">
    <property type="entry name" value="YeiH family putative sulfate export transporter"/>
    <property type="match status" value="1"/>
</dbReference>
<dbReference type="Proteomes" id="UP000595373">
    <property type="component" value="Chromosome"/>
</dbReference>
<dbReference type="GeneID" id="31486895"/>
<dbReference type="InterPro" id="IPR018383">
    <property type="entry name" value="UPF0324_pro"/>
</dbReference>
<keyword evidence="9" id="KW-1185">Reference proteome</keyword>
<comment type="similarity">
    <text evidence="2">Belongs to the UPF0324 family.</text>
</comment>
<accession>A0A9Q7E4Y2</accession>
<dbReference type="GO" id="GO:0005886">
    <property type="term" value="C:plasma membrane"/>
    <property type="evidence" value="ECO:0007669"/>
    <property type="project" value="UniProtKB-SubCell"/>
</dbReference>
<feature type="transmembrane region" description="Helical" evidence="7">
    <location>
        <begin position="250"/>
        <end position="268"/>
    </location>
</feature>
<reference evidence="8 9" key="1">
    <citation type="submission" date="2020-12" db="EMBL/GenBank/DDBJ databases">
        <title>ASc-MMNZ-VFA-070.</title>
        <authorList>
            <person name="Schryvers A."/>
            <person name="Mostafa Nazari M."/>
            <person name="Farshchi Andisi V."/>
            <person name="Timsit E."/>
            <person name="Walter Morck D."/>
        </authorList>
    </citation>
    <scope>NUCLEOTIDE SEQUENCE [LARGE SCALE GENOMIC DNA]</scope>
    <source>
        <strain evidence="8 9">ASc-MMNZ-VFA-070</strain>
    </source>
</reference>
<evidence type="ECO:0000313" key="9">
    <source>
        <dbReference type="Proteomes" id="UP000595373"/>
    </source>
</evidence>
<protein>
    <submittedName>
        <fullName evidence="8">YeiH family putative sulfate export transporter</fullName>
    </submittedName>
</protein>